<feature type="active site" description="Nucleophile" evidence="9">
    <location>
        <position position="139"/>
    </location>
</feature>
<feature type="binding site" evidence="9">
    <location>
        <position position="200"/>
    </location>
    <ligand>
        <name>FMN</name>
        <dbReference type="ChEBI" id="CHEBI:58210"/>
    </ligand>
</feature>
<feature type="binding site" evidence="9">
    <location>
        <position position="136"/>
    </location>
    <ligand>
        <name>substrate</name>
    </ligand>
</feature>
<evidence type="ECO:0000256" key="1">
    <source>
        <dbReference type="ARBA" id="ARBA00004496"/>
    </source>
</evidence>
<evidence type="ECO:0000256" key="3">
    <source>
        <dbReference type="ARBA" id="ARBA00008008"/>
    </source>
</evidence>
<dbReference type="InterPro" id="IPR024920">
    <property type="entry name" value="Dihydroorotate_DH_1"/>
</dbReference>
<dbReference type="InterPro" id="IPR049622">
    <property type="entry name" value="Dihydroorotate_DH_I"/>
</dbReference>
<keyword evidence="6 9" id="KW-0288">FMN</keyword>
<comment type="function">
    <text evidence="9">Catalyzes the conversion of dihydroorotate to orotate.</text>
</comment>
<dbReference type="RefSeq" id="WP_098504061.1">
    <property type="nucleotide sequence ID" value="NZ_PDJQ01000001.1"/>
</dbReference>
<comment type="catalytic activity">
    <reaction evidence="9">
        <text>(S)-dihydroorotate + A = orotate + AH2</text>
        <dbReference type="Rhea" id="RHEA:18073"/>
        <dbReference type="ChEBI" id="CHEBI:13193"/>
        <dbReference type="ChEBI" id="CHEBI:17499"/>
        <dbReference type="ChEBI" id="CHEBI:30839"/>
        <dbReference type="ChEBI" id="CHEBI:30864"/>
    </reaction>
</comment>
<dbReference type="GO" id="GO:0004152">
    <property type="term" value="F:dihydroorotate dehydrogenase activity"/>
    <property type="evidence" value="ECO:0007669"/>
    <property type="project" value="UniProtKB-UniRule"/>
</dbReference>
<evidence type="ECO:0000313" key="12">
    <source>
        <dbReference type="Proteomes" id="UP000223071"/>
    </source>
</evidence>
<feature type="binding site" evidence="9">
    <location>
        <position position="27"/>
    </location>
    <ligand>
        <name>FMN</name>
        <dbReference type="ChEBI" id="CHEBI:58210"/>
    </ligand>
</feature>
<dbReference type="UniPathway" id="UPA00070"/>
<comment type="cofactor">
    <cofactor evidence="9">
        <name>FMN</name>
        <dbReference type="ChEBI" id="CHEBI:58210"/>
    </cofactor>
    <text evidence="9">Binds 1 FMN per subunit.</text>
</comment>
<dbReference type="Pfam" id="PF01180">
    <property type="entry name" value="DHO_dh"/>
    <property type="match status" value="1"/>
</dbReference>
<feature type="binding site" evidence="9">
    <location>
        <position position="108"/>
    </location>
    <ligand>
        <name>FMN</name>
        <dbReference type="ChEBI" id="CHEBI:58210"/>
    </ligand>
</feature>
<dbReference type="PROSITE" id="PS00911">
    <property type="entry name" value="DHODEHASE_1"/>
    <property type="match status" value="1"/>
</dbReference>
<organism evidence="11 12">
    <name type="scientific">Tepidiforma thermophila (strain KCTC 52669 / CGMCC 1.13589 / G233)</name>
    <dbReference type="NCBI Taxonomy" id="2761530"/>
    <lineage>
        <taxon>Bacteria</taxon>
        <taxon>Bacillati</taxon>
        <taxon>Chloroflexota</taxon>
        <taxon>Tepidiformia</taxon>
        <taxon>Tepidiformales</taxon>
        <taxon>Tepidiformaceae</taxon>
        <taxon>Tepidiforma</taxon>
    </lineage>
</organism>
<dbReference type="GO" id="GO:0005737">
    <property type="term" value="C:cytoplasm"/>
    <property type="evidence" value="ECO:0007669"/>
    <property type="project" value="UniProtKB-SubCell"/>
</dbReference>
<dbReference type="AlphaFoldDB" id="A0A2A9HH55"/>
<evidence type="ECO:0000256" key="7">
    <source>
        <dbReference type="ARBA" id="ARBA00022975"/>
    </source>
</evidence>
<feature type="binding site" evidence="9">
    <location>
        <begin position="274"/>
        <end position="275"/>
    </location>
    <ligand>
        <name>FMN</name>
        <dbReference type="ChEBI" id="CHEBI:58210"/>
    </ligand>
</feature>
<evidence type="ECO:0000256" key="4">
    <source>
        <dbReference type="ARBA" id="ARBA00022490"/>
    </source>
</evidence>
<comment type="similarity">
    <text evidence="3 9">Belongs to the dihydroorotate dehydrogenase family. Type 1 subfamily.</text>
</comment>
<dbReference type="NCBIfam" id="NF005574">
    <property type="entry name" value="PRK07259.1"/>
    <property type="match status" value="1"/>
</dbReference>
<dbReference type="CDD" id="cd04740">
    <property type="entry name" value="DHOD_1B_like"/>
    <property type="match status" value="1"/>
</dbReference>
<dbReference type="InterPro" id="IPR001295">
    <property type="entry name" value="Dihydroorotate_DH_CS"/>
</dbReference>
<comment type="subcellular location">
    <subcellularLocation>
        <location evidence="1 9">Cytoplasm</location>
    </subcellularLocation>
</comment>
<evidence type="ECO:0000313" key="11">
    <source>
        <dbReference type="EMBL" id="PFG74693.1"/>
    </source>
</evidence>
<dbReference type="GO" id="GO:0006207">
    <property type="term" value="P:'de novo' pyrimidine nucleobase biosynthetic process"/>
    <property type="evidence" value="ECO:0007669"/>
    <property type="project" value="InterPro"/>
</dbReference>
<dbReference type="PIRSF" id="PIRSF000164">
    <property type="entry name" value="DHO_oxidase"/>
    <property type="match status" value="1"/>
</dbReference>
<sequence length="316" mass="33015">MEIDLSVDLAPGHKRGLLLRNPVMPASGTFSWGFEFEQHFGREGIERLGAVVSKGVTMEPRAGNRQPRVAETPAGMLNSIGLQNVGIRACIEELAPQWARWDTPVIVNIAGDTVDEFGEMARMLDGVPGIAGIELNISCPNVDTGGMEIGQSVEASARATRAAVRNTDLPVIVKLTPNVTDPVQLALACEAEGAAAICAVNTVLGMAIDIERRRPVLPRARGGLSGPAIKPIALRIVYDVAGAVRIPVIGCGGITTARDALEFLMAGASAVQVGTATFANPRALLDIIDGLEAWCAANGVTRLGDIVGCARPATVA</sequence>
<dbReference type="NCBIfam" id="TIGR01037">
    <property type="entry name" value="pyrD_sub1_fam"/>
    <property type="match status" value="1"/>
</dbReference>
<dbReference type="InterPro" id="IPR005720">
    <property type="entry name" value="Dihydroorotate_DH_cat"/>
</dbReference>
<accession>A0A2A9HH55</accession>
<keyword evidence="5 9" id="KW-0285">Flavoprotein</keyword>
<keyword evidence="12" id="KW-1185">Reference proteome</keyword>
<feature type="binding site" evidence="9">
    <location>
        <begin position="252"/>
        <end position="253"/>
    </location>
    <ligand>
        <name>FMN</name>
        <dbReference type="ChEBI" id="CHEBI:58210"/>
    </ligand>
</feature>
<feature type="binding site" evidence="9">
    <location>
        <begin position="54"/>
        <end position="55"/>
    </location>
    <ligand>
        <name>FMN</name>
        <dbReference type="ChEBI" id="CHEBI:58210"/>
    </ligand>
</feature>
<dbReference type="EC" id="1.3.-.-" evidence="9"/>
<evidence type="ECO:0000256" key="5">
    <source>
        <dbReference type="ARBA" id="ARBA00022630"/>
    </source>
</evidence>
<reference evidence="11 12" key="1">
    <citation type="submission" date="2017-09" db="EMBL/GenBank/DDBJ databases">
        <title>Sequencing the genomes of two abundant thermophiles in Great Basin hot springs: Thermocrinis jamiesonii and novel Chloroflexi Thermoflexus hugenholtzii.</title>
        <authorList>
            <person name="Hedlund B."/>
        </authorList>
    </citation>
    <scope>NUCLEOTIDE SEQUENCE [LARGE SCALE GENOMIC DNA]</scope>
    <source>
        <strain evidence="11 12">G233</strain>
    </source>
</reference>
<dbReference type="InterPro" id="IPR012135">
    <property type="entry name" value="Dihydroorotate_DH_1_2"/>
</dbReference>
<comment type="caution">
    <text evidence="11">The sequence shown here is derived from an EMBL/GenBank/DDBJ whole genome shotgun (WGS) entry which is preliminary data.</text>
</comment>
<feature type="binding site" evidence="9">
    <location>
        <position position="226"/>
    </location>
    <ligand>
        <name>FMN</name>
        <dbReference type="ChEBI" id="CHEBI:58210"/>
    </ligand>
</feature>
<feature type="binding site" evidence="9">
    <location>
        <begin position="78"/>
        <end position="82"/>
    </location>
    <ligand>
        <name>substrate</name>
    </ligand>
</feature>
<dbReference type="InterPro" id="IPR013785">
    <property type="entry name" value="Aldolase_TIM"/>
</dbReference>
<dbReference type="PROSITE" id="PS00912">
    <property type="entry name" value="DHODEHASE_2"/>
    <property type="match status" value="1"/>
</dbReference>
<dbReference type="GO" id="GO:0044205">
    <property type="term" value="P:'de novo' UMP biosynthetic process"/>
    <property type="evidence" value="ECO:0007669"/>
    <property type="project" value="UniProtKB-UniRule"/>
</dbReference>
<dbReference type="EMBL" id="PDJQ01000001">
    <property type="protein sequence ID" value="PFG74693.1"/>
    <property type="molecule type" value="Genomic_DNA"/>
</dbReference>
<dbReference type="PANTHER" id="PTHR48109">
    <property type="entry name" value="DIHYDROOROTATE DEHYDROGENASE (QUINONE), MITOCHONDRIAL-RELATED"/>
    <property type="match status" value="1"/>
</dbReference>
<gene>
    <name evidence="9" type="primary">pyrD</name>
    <name evidence="11" type="ORF">A9A59_1930</name>
</gene>
<keyword evidence="4 9" id="KW-0963">Cytoplasm</keyword>
<evidence type="ECO:0000256" key="8">
    <source>
        <dbReference type="ARBA" id="ARBA00023002"/>
    </source>
</evidence>
<protein>
    <recommendedName>
        <fullName evidence="9">Dihydroorotate dehydrogenase</fullName>
        <shortName evidence="9">DHOD</shortName>
        <shortName evidence="9">DHODase</shortName>
        <shortName evidence="9">DHOdehase</shortName>
        <ecNumber evidence="9">1.3.-.-</ecNumber>
    </recommendedName>
</protein>
<evidence type="ECO:0000256" key="9">
    <source>
        <dbReference type="HAMAP-Rule" id="MF_00224"/>
    </source>
</evidence>
<dbReference type="FunFam" id="3.20.20.70:FF:000027">
    <property type="entry name" value="Dihydropyrimidine dehydrogenase [NADP(+)]"/>
    <property type="match status" value="1"/>
</dbReference>
<evidence type="ECO:0000256" key="2">
    <source>
        <dbReference type="ARBA" id="ARBA00004725"/>
    </source>
</evidence>
<feature type="binding site" evidence="9">
    <location>
        <position position="54"/>
    </location>
    <ligand>
        <name>substrate</name>
    </ligand>
</feature>
<name>A0A2A9HH55_TEPT2</name>
<keyword evidence="7 9" id="KW-0665">Pyrimidine biosynthesis</keyword>
<dbReference type="Gene3D" id="3.20.20.70">
    <property type="entry name" value="Aldolase class I"/>
    <property type="match status" value="1"/>
</dbReference>
<evidence type="ECO:0000256" key="6">
    <source>
        <dbReference type="ARBA" id="ARBA00022643"/>
    </source>
</evidence>
<feature type="domain" description="Dihydroorotate dehydrogenase catalytic" evidence="10">
    <location>
        <begin position="16"/>
        <end position="293"/>
    </location>
</feature>
<dbReference type="InterPro" id="IPR033888">
    <property type="entry name" value="DHOD_1B"/>
</dbReference>
<keyword evidence="8 9" id="KW-0560">Oxidoreductase</keyword>
<dbReference type="SUPFAM" id="SSF51395">
    <property type="entry name" value="FMN-linked oxidoreductases"/>
    <property type="match status" value="1"/>
</dbReference>
<evidence type="ECO:0000259" key="10">
    <source>
        <dbReference type="Pfam" id="PF01180"/>
    </source>
</evidence>
<comment type="pathway">
    <text evidence="2 9">Pyrimidine metabolism; UMP biosynthesis via de novo pathway.</text>
</comment>
<feature type="binding site" evidence="9">
    <location>
        <position position="136"/>
    </location>
    <ligand>
        <name>FMN</name>
        <dbReference type="ChEBI" id="CHEBI:58210"/>
    </ligand>
</feature>
<feature type="binding site" evidence="9">
    <location>
        <begin position="201"/>
        <end position="202"/>
    </location>
    <ligand>
        <name>substrate</name>
    </ligand>
</feature>
<feature type="binding site" evidence="9">
    <location>
        <position position="174"/>
    </location>
    <ligand>
        <name>FMN</name>
        <dbReference type="ChEBI" id="CHEBI:58210"/>
    </ligand>
</feature>
<dbReference type="InterPro" id="IPR050074">
    <property type="entry name" value="DHO_dehydrogenase"/>
</dbReference>
<proteinExistence type="inferred from homology"/>
<dbReference type="PANTHER" id="PTHR48109:SF1">
    <property type="entry name" value="DIHYDROOROTATE DEHYDROGENASE (FUMARATE)"/>
    <property type="match status" value="1"/>
</dbReference>
<dbReference type="Proteomes" id="UP000223071">
    <property type="component" value="Unassembled WGS sequence"/>
</dbReference>
<dbReference type="HAMAP" id="MF_00224">
    <property type="entry name" value="DHO_dh_type1"/>
    <property type="match status" value="1"/>
</dbReference>